<dbReference type="Gene3D" id="3.40.50.720">
    <property type="entry name" value="NAD(P)-binding Rossmann-like Domain"/>
    <property type="match status" value="2"/>
</dbReference>
<dbReference type="PROSITE" id="PS00671">
    <property type="entry name" value="D_2_HYDROXYACID_DH_3"/>
    <property type="match status" value="1"/>
</dbReference>
<evidence type="ECO:0000259" key="5">
    <source>
        <dbReference type="Pfam" id="PF00389"/>
    </source>
</evidence>
<keyword evidence="8" id="KW-1185">Reference proteome</keyword>
<dbReference type="SUPFAM" id="SSF52283">
    <property type="entry name" value="Formate/glycerate dehydrogenase catalytic domain-like"/>
    <property type="match status" value="1"/>
</dbReference>
<dbReference type="EMBL" id="JBHSGT010000040">
    <property type="protein sequence ID" value="MFC4710140.1"/>
    <property type="molecule type" value="Genomic_DNA"/>
</dbReference>
<evidence type="ECO:0000256" key="2">
    <source>
        <dbReference type="ARBA" id="ARBA00023002"/>
    </source>
</evidence>
<dbReference type="Pfam" id="PF02826">
    <property type="entry name" value="2-Hacid_dh_C"/>
    <property type="match status" value="1"/>
</dbReference>
<keyword evidence="2 4" id="KW-0560">Oxidoreductase</keyword>
<evidence type="ECO:0000259" key="6">
    <source>
        <dbReference type="Pfam" id="PF02826"/>
    </source>
</evidence>
<dbReference type="InterPro" id="IPR036291">
    <property type="entry name" value="NAD(P)-bd_dom_sf"/>
</dbReference>
<comment type="similarity">
    <text evidence="1 4">Belongs to the D-isomer specific 2-hydroxyacid dehydrogenase family.</text>
</comment>
<dbReference type="PANTHER" id="PTHR43333:SF1">
    <property type="entry name" value="D-ISOMER SPECIFIC 2-HYDROXYACID DEHYDROGENASE NAD-BINDING DOMAIN-CONTAINING PROTEIN"/>
    <property type="match status" value="1"/>
</dbReference>
<gene>
    <name evidence="7" type="ORF">ACFO3L_05805</name>
</gene>
<dbReference type="Pfam" id="PF00389">
    <property type="entry name" value="2-Hacid_dh"/>
    <property type="match status" value="1"/>
</dbReference>
<accession>A0ABV9M3K0</accession>
<dbReference type="InterPro" id="IPR029753">
    <property type="entry name" value="D-isomer_DH_CS"/>
</dbReference>
<proteinExistence type="inferred from homology"/>
<dbReference type="PANTHER" id="PTHR43333">
    <property type="entry name" value="2-HACID_DH_C DOMAIN-CONTAINING PROTEIN"/>
    <property type="match status" value="1"/>
</dbReference>
<dbReference type="InterPro" id="IPR006140">
    <property type="entry name" value="D-isomer_DH_NAD-bd"/>
</dbReference>
<dbReference type="InterPro" id="IPR006139">
    <property type="entry name" value="D-isomer_2_OHA_DH_cat_dom"/>
</dbReference>
<protein>
    <submittedName>
        <fullName evidence="7">NAD(P)-dependent oxidoreductase</fullName>
    </submittedName>
</protein>
<keyword evidence="3" id="KW-0520">NAD</keyword>
<sequence>MNKLLLTGAFKYSQKQLNILENLGYNIIFIQDEREKLTIDVADIDAVVCNSLFLHNDINNFTSLKFIQLTSAGLDRVPLDYIYKNDIQLFSAKGVYSIPMAEWTVLKILEIYKKSHFFYENQRLHKWEKQRDLFELTGKTASIIGYGEVGYEISKRLKAFDMNIISVARRKHENKYIDEAFLIDDIEKVLRKSDVVIFTLPLKDETKHILNEDKMRIMKDNSIIVNVSRGGIIDETALVNFLKEDKFLGVALDVFEKEPLSNSFLWEFEKVIITPHNSFVSDKVNERLFKLILSNITK</sequence>
<feature type="domain" description="D-isomer specific 2-hydroxyacid dehydrogenase NAD-binding" evidence="6">
    <location>
        <begin position="108"/>
        <end position="277"/>
    </location>
</feature>
<reference evidence="8" key="1">
    <citation type="journal article" date="2019" name="Int. J. Syst. Evol. Microbiol.">
        <title>The Global Catalogue of Microorganisms (GCM) 10K type strain sequencing project: providing services to taxonomists for standard genome sequencing and annotation.</title>
        <authorList>
            <consortium name="The Broad Institute Genomics Platform"/>
            <consortium name="The Broad Institute Genome Sequencing Center for Infectious Disease"/>
            <person name="Wu L."/>
            <person name="Ma J."/>
        </authorList>
    </citation>
    <scope>NUCLEOTIDE SEQUENCE [LARGE SCALE GENOMIC DNA]</scope>
    <source>
        <strain evidence="8">CGMCC 1.19061</strain>
    </source>
</reference>
<comment type="caution">
    <text evidence="7">The sequence shown here is derived from an EMBL/GenBank/DDBJ whole genome shotgun (WGS) entry which is preliminary data.</text>
</comment>
<dbReference type="SUPFAM" id="SSF51735">
    <property type="entry name" value="NAD(P)-binding Rossmann-fold domains"/>
    <property type="match status" value="1"/>
</dbReference>
<dbReference type="RefSeq" id="WP_379964776.1">
    <property type="nucleotide sequence ID" value="NZ_JBHSGT010000040.1"/>
</dbReference>
<evidence type="ECO:0000256" key="1">
    <source>
        <dbReference type="ARBA" id="ARBA00005854"/>
    </source>
</evidence>
<name>A0ABV9M3K0_9ENTE</name>
<evidence type="ECO:0000256" key="3">
    <source>
        <dbReference type="ARBA" id="ARBA00023027"/>
    </source>
</evidence>
<evidence type="ECO:0000313" key="8">
    <source>
        <dbReference type="Proteomes" id="UP001596026"/>
    </source>
</evidence>
<dbReference type="Proteomes" id="UP001596026">
    <property type="component" value="Unassembled WGS sequence"/>
</dbReference>
<evidence type="ECO:0000256" key="4">
    <source>
        <dbReference type="RuleBase" id="RU003719"/>
    </source>
</evidence>
<organism evidence="7 8">
    <name type="scientific">Enterococcus eurekensis</name>
    <dbReference type="NCBI Taxonomy" id="1159753"/>
    <lineage>
        <taxon>Bacteria</taxon>
        <taxon>Bacillati</taxon>
        <taxon>Bacillota</taxon>
        <taxon>Bacilli</taxon>
        <taxon>Lactobacillales</taxon>
        <taxon>Enterococcaceae</taxon>
        <taxon>Enterococcus</taxon>
    </lineage>
</organism>
<feature type="domain" description="D-isomer specific 2-hydroxyacid dehydrogenase catalytic" evidence="5">
    <location>
        <begin position="13"/>
        <end position="297"/>
    </location>
</feature>
<evidence type="ECO:0000313" key="7">
    <source>
        <dbReference type="EMBL" id="MFC4710140.1"/>
    </source>
</evidence>